<dbReference type="Pfam" id="PF04082">
    <property type="entry name" value="Fungal_trans"/>
    <property type="match status" value="1"/>
</dbReference>
<feature type="domain" description="Xylanolytic transcriptional activator regulatory" evidence="2">
    <location>
        <begin position="55"/>
        <end position="132"/>
    </location>
</feature>
<dbReference type="CDD" id="cd12148">
    <property type="entry name" value="fungal_TF_MHR"/>
    <property type="match status" value="1"/>
</dbReference>
<dbReference type="AlphaFoldDB" id="A0AA37GL97"/>
<protein>
    <recommendedName>
        <fullName evidence="2">Xylanolytic transcriptional activator regulatory domain-containing protein</fullName>
    </recommendedName>
</protein>
<proteinExistence type="predicted"/>
<dbReference type="PANTHER" id="PTHR47431">
    <property type="entry name" value="ZN(II)2CYS6 TRANSCRIPTION FACTOR (EUROFUNG)-RELATED"/>
    <property type="match status" value="1"/>
</dbReference>
<dbReference type="GO" id="GO:0008270">
    <property type="term" value="F:zinc ion binding"/>
    <property type="evidence" value="ECO:0007669"/>
    <property type="project" value="InterPro"/>
</dbReference>
<keyword evidence="4" id="KW-1185">Reference proteome</keyword>
<comment type="caution">
    <text evidence="3">The sequence shown here is derived from an EMBL/GenBank/DDBJ whole genome shotgun (WGS) entry which is preliminary data.</text>
</comment>
<dbReference type="EMBL" id="BPPX01000010">
    <property type="protein sequence ID" value="GJC82695.1"/>
    <property type="molecule type" value="Genomic_DNA"/>
</dbReference>
<name>A0AA37GL97_9PEZI</name>
<dbReference type="GO" id="GO:0003677">
    <property type="term" value="F:DNA binding"/>
    <property type="evidence" value="ECO:0007669"/>
    <property type="project" value="InterPro"/>
</dbReference>
<dbReference type="InterPro" id="IPR007219">
    <property type="entry name" value="XnlR_reg_dom"/>
</dbReference>
<accession>A0AA37GL97</accession>
<evidence type="ECO:0000259" key="2">
    <source>
        <dbReference type="SMART" id="SM00906"/>
    </source>
</evidence>
<reference evidence="3 4" key="1">
    <citation type="submission" date="2021-07" db="EMBL/GenBank/DDBJ databases">
        <title>Genome data of Colletotrichum spaethianum.</title>
        <authorList>
            <person name="Utami Y.D."/>
            <person name="Hiruma K."/>
        </authorList>
    </citation>
    <scope>NUCLEOTIDE SEQUENCE [LARGE SCALE GENOMIC DNA]</scope>
    <source>
        <strain evidence="3 4">MAFF 242679</strain>
    </source>
</reference>
<dbReference type="Proteomes" id="UP001055172">
    <property type="component" value="Unassembled WGS sequence"/>
</dbReference>
<keyword evidence="1" id="KW-0539">Nucleus</keyword>
<evidence type="ECO:0000313" key="4">
    <source>
        <dbReference type="Proteomes" id="UP001055172"/>
    </source>
</evidence>
<organism evidence="3 4">
    <name type="scientific">Colletotrichum liriopes</name>
    <dbReference type="NCBI Taxonomy" id="708192"/>
    <lineage>
        <taxon>Eukaryota</taxon>
        <taxon>Fungi</taxon>
        <taxon>Dikarya</taxon>
        <taxon>Ascomycota</taxon>
        <taxon>Pezizomycotina</taxon>
        <taxon>Sordariomycetes</taxon>
        <taxon>Hypocreomycetidae</taxon>
        <taxon>Glomerellales</taxon>
        <taxon>Glomerellaceae</taxon>
        <taxon>Colletotrichum</taxon>
        <taxon>Colletotrichum spaethianum species complex</taxon>
    </lineage>
</organism>
<dbReference type="GO" id="GO:0006351">
    <property type="term" value="P:DNA-templated transcription"/>
    <property type="evidence" value="ECO:0007669"/>
    <property type="project" value="InterPro"/>
</dbReference>
<evidence type="ECO:0000313" key="3">
    <source>
        <dbReference type="EMBL" id="GJC82695.1"/>
    </source>
</evidence>
<sequence>MRLVGNIYIAQEWSAQLKEHVESCFSEANQAHPTMVQCRLLYSVALFWYSYKVEAKQQMDLAVRLALDLEMFQQGFARAHGAEDPVLIESWRRTWWELYIIDAYYAGTLGTLSFTVVDIDATVELPCEEWEYETGVGSNSVLKWKDL</sequence>
<dbReference type="PANTHER" id="PTHR47431:SF4">
    <property type="entry name" value="ZN(II)2CYS6 TRANSCRIPTION FACTOR (EUROFUNG)"/>
    <property type="match status" value="1"/>
</dbReference>
<gene>
    <name evidence="3" type="ORF">ColLi_05533</name>
</gene>
<dbReference type="SMART" id="SM00906">
    <property type="entry name" value="Fungal_trans"/>
    <property type="match status" value="1"/>
</dbReference>
<evidence type="ECO:0000256" key="1">
    <source>
        <dbReference type="ARBA" id="ARBA00023242"/>
    </source>
</evidence>